<name>A0A9P6JWQ9_9AGAR</name>
<keyword evidence="4" id="KW-1185">Reference proteome</keyword>
<dbReference type="OrthoDB" id="3059668at2759"/>
<organism evidence="3 4">
    <name type="scientific">Crepidotus variabilis</name>
    <dbReference type="NCBI Taxonomy" id="179855"/>
    <lineage>
        <taxon>Eukaryota</taxon>
        <taxon>Fungi</taxon>
        <taxon>Dikarya</taxon>
        <taxon>Basidiomycota</taxon>
        <taxon>Agaricomycotina</taxon>
        <taxon>Agaricomycetes</taxon>
        <taxon>Agaricomycetidae</taxon>
        <taxon>Agaricales</taxon>
        <taxon>Agaricineae</taxon>
        <taxon>Crepidotaceae</taxon>
        <taxon>Crepidotus</taxon>
    </lineage>
</organism>
<evidence type="ECO:0000256" key="2">
    <source>
        <dbReference type="SAM" id="Phobius"/>
    </source>
</evidence>
<feature type="region of interest" description="Disordered" evidence="1">
    <location>
        <begin position="213"/>
        <end position="272"/>
    </location>
</feature>
<gene>
    <name evidence="3" type="ORF">CPB83DRAFT_841572</name>
</gene>
<keyword evidence="2" id="KW-0472">Membrane</keyword>
<feature type="compositionally biased region" description="Polar residues" evidence="1">
    <location>
        <begin position="217"/>
        <end position="235"/>
    </location>
</feature>
<feature type="compositionally biased region" description="Basic and acidic residues" evidence="1">
    <location>
        <begin position="398"/>
        <end position="422"/>
    </location>
</feature>
<dbReference type="AlphaFoldDB" id="A0A9P6JWQ9"/>
<accession>A0A9P6JWQ9</accession>
<evidence type="ECO:0000256" key="1">
    <source>
        <dbReference type="SAM" id="MobiDB-lite"/>
    </source>
</evidence>
<feature type="region of interest" description="Disordered" evidence="1">
    <location>
        <begin position="328"/>
        <end position="430"/>
    </location>
</feature>
<feature type="compositionally biased region" description="Basic and acidic residues" evidence="1">
    <location>
        <begin position="236"/>
        <end position="266"/>
    </location>
</feature>
<evidence type="ECO:0000313" key="4">
    <source>
        <dbReference type="Proteomes" id="UP000807306"/>
    </source>
</evidence>
<feature type="compositionally biased region" description="Polar residues" evidence="1">
    <location>
        <begin position="386"/>
        <end position="396"/>
    </location>
</feature>
<sequence>MGFMLECSLDAQDCEKYNPRTQDDAVKPANELKLPFTNQSCVWDNRLEGTVGRCGWPGAHCIVDSHGNDNCAGGGDQTTAAAGTPSICQDGYCRGDVGSSCSGQAGCNMGISCSKNDSTGVCGGANAPLMYVNDSGYEQDYCLSGKSFQDDSGSCFCEDGPPMVLPGQTSPASQSKPGLDFPIWAIVVVSVVGALAIIAAVILVWGRQRRKKRRAQDSTSKGFDSSEKLSSQQHGNVEREQSGDLYHSEDRRSWDDDRSPSSHFDPEEASMIMSPATEVSTLAAYGLNQNHMTALLPEIYEDRLPDSDHPVSFTKNVRIAPTIHTWQLSPKPSMSRTMVEDRRAADPQSKPPKSVYPAFIVPLVPQKSRDSHDEDQIPDGLLFKTISRSPGASSSVMYDDKAERRHQSEREEATRNMKEIQVHKKNNSSR</sequence>
<evidence type="ECO:0000313" key="3">
    <source>
        <dbReference type="EMBL" id="KAF9535323.1"/>
    </source>
</evidence>
<keyword evidence="2" id="KW-1133">Transmembrane helix</keyword>
<dbReference type="EMBL" id="MU157824">
    <property type="protein sequence ID" value="KAF9535323.1"/>
    <property type="molecule type" value="Genomic_DNA"/>
</dbReference>
<proteinExistence type="predicted"/>
<dbReference type="Proteomes" id="UP000807306">
    <property type="component" value="Unassembled WGS sequence"/>
</dbReference>
<feature type="transmembrane region" description="Helical" evidence="2">
    <location>
        <begin position="181"/>
        <end position="205"/>
    </location>
</feature>
<comment type="caution">
    <text evidence="3">The sequence shown here is derived from an EMBL/GenBank/DDBJ whole genome shotgun (WGS) entry which is preliminary data.</text>
</comment>
<protein>
    <submittedName>
        <fullName evidence="3">Uncharacterized protein</fullName>
    </submittedName>
</protein>
<keyword evidence="2" id="KW-0812">Transmembrane</keyword>
<reference evidence="3" key="1">
    <citation type="submission" date="2020-11" db="EMBL/GenBank/DDBJ databases">
        <authorList>
            <consortium name="DOE Joint Genome Institute"/>
            <person name="Ahrendt S."/>
            <person name="Riley R."/>
            <person name="Andreopoulos W."/>
            <person name="Labutti K."/>
            <person name="Pangilinan J."/>
            <person name="Ruiz-Duenas F.J."/>
            <person name="Barrasa J.M."/>
            <person name="Sanchez-Garcia M."/>
            <person name="Camarero S."/>
            <person name="Miyauchi S."/>
            <person name="Serrano A."/>
            <person name="Linde D."/>
            <person name="Babiker R."/>
            <person name="Drula E."/>
            <person name="Ayuso-Fernandez I."/>
            <person name="Pacheco R."/>
            <person name="Padilla G."/>
            <person name="Ferreira P."/>
            <person name="Barriuso J."/>
            <person name="Kellner H."/>
            <person name="Castanera R."/>
            <person name="Alfaro M."/>
            <person name="Ramirez L."/>
            <person name="Pisabarro A.G."/>
            <person name="Kuo A."/>
            <person name="Tritt A."/>
            <person name="Lipzen A."/>
            <person name="He G."/>
            <person name="Yan M."/>
            <person name="Ng V."/>
            <person name="Cullen D."/>
            <person name="Martin F."/>
            <person name="Rosso M.-N."/>
            <person name="Henrissat B."/>
            <person name="Hibbett D."/>
            <person name="Martinez A.T."/>
            <person name="Grigoriev I.V."/>
        </authorList>
    </citation>
    <scope>NUCLEOTIDE SEQUENCE</scope>
    <source>
        <strain evidence="3">CBS 506.95</strain>
    </source>
</reference>